<evidence type="ECO:0000256" key="5">
    <source>
        <dbReference type="ARBA" id="ARBA00022833"/>
    </source>
</evidence>
<evidence type="ECO:0000256" key="8">
    <source>
        <dbReference type="SAM" id="MobiDB-lite"/>
    </source>
</evidence>
<dbReference type="InterPro" id="IPR043359">
    <property type="entry name" value="GLI-like"/>
</dbReference>
<keyword evidence="2" id="KW-0479">Metal-binding</keyword>
<evidence type="ECO:0000256" key="2">
    <source>
        <dbReference type="ARBA" id="ARBA00022723"/>
    </source>
</evidence>
<evidence type="ECO:0000256" key="3">
    <source>
        <dbReference type="ARBA" id="ARBA00022737"/>
    </source>
</evidence>
<comment type="caution">
    <text evidence="10">The sequence shown here is derived from an EMBL/GenBank/DDBJ whole genome shotgun (WGS) entry which is preliminary data.</text>
</comment>
<dbReference type="Gene3D" id="3.30.160.60">
    <property type="entry name" value="Classic Zinc Finger"/>
    <property type="match status" value="2"/>
</dbReference>
<proteinExistence type="predicted"/>
<dbReference type="PROSITE" id="PS50157">
    <property type="entry name" value="ZINC_FINGER_C2H2_2"/>
    <property type="match status" value="2"/>
</dbReference>
<protein>
    <recommendedName>
        <fullName evidence="9">C2H2-type domain-containing protein</fullName>
    </recommendedName>
</protein>
<dbReference type="SUPFAM" id="SSF57667">
    <property type="entry name" value="beta-beta-alpha zinc fingers"/>
    <property type="match status" value="1"/>
</dbReference>
<dbReference type="InterPro" id="IPR056436">
    <property type="entry name" value="Znf-C2H2_ZIC1-5/GLI1-3-like"/>
</dbReference>
<organism evidence="10 11">
    <name type="scientific">Scheffersomyces spartinae</name>
    <dbReference type="NCBI Taxonomy" id="45513"/>
    <lineage>
        <taxon>Eukaryota</taxon>
        <taxon>Fungi</taxon>
        <taxon>Dikarya</taxon>
        <taxon>Ascomycota</taxon>
        <taxon>Saccharomycotina</taxon>
        <taxon>Pichiomycetes</taxon>
        <taxon>Debaryomycetaceae</taxon>
        <taxon>Scheffersomyces</taxon>
    </lineage>
</organism>
<dbReference type="RefSeq" id="XP_043051548.1">
    <property type="nucleotide sequence ID" value="XM_043190871.1"/>
</dbReference>
<dbReference type="PANTHER" id="PTHR45718:SF4">
    <property type="entry name" value="TRANSCRIPTIONAL ACTIVATOR CUBITUS INTERRUPTUS"/>
    <property type="match status" value="1"/>
</dbReference>
<dbReference type="EMBL" id="JAHMUF010000001">
    <property type="protein sequence ID" value="KAG7196003.1"/>
    <property type="molecule type" value="Genomic_DNA"/>
</dbReference>
<dbReference type="PANTHER" id="PTHR45718">
    <property type="entry name" value="TRANSCRIPTIONAL ACTIVATOR CUBITUS INTERRUPTUS"/>
    <property type="match status" value="1"/>
</dbReference>
<dbReference type="Pfam" id="PF23561">
    <property type="entry name" value="zf-C2H2_15"/>
    <property type="match status" value="1"/>
</dbReference>
<sequence>MSSILNLVEPEPTSNGDPEHQELTQGGPESESESETESTETVPEIALKPKSKAKGSDKTKKTDSSVSREDLRCKWADCTDPDHESMPSLVSHLNTVHLAYLTTMPSYLQHHFKYTCQWEGCTRFGVDQPSRFALLSHCRTHTGEKPYFCPIPECEKHFTRSDALAKHVKAVHDLHPTKDALVLIKDRARKNKLGTFLDNAEEMTEASYLELNNKLHSLRKPWWNSSTFLETLRDPLEKADYNVGDLVKTLPLDTKQYETAYFRYKALLEEEETAVADAVDQLDPPDQNPVPKCPIPENVEDRMRKRAAESRSILEGDDLETDIDAIEDVEELKVLHERLSKRLAVSVKINKMVQDGLAQRARKQRRLWVANQVLLESNIALGLPQTKAENGKLGLDQYDEAIFKGV</sequence>
<evidence type="ECO:0000259" key="9">
    <source>
        <dbReference type="PROSITE" id="PS50157"/>
    </source>
</evidence>
<dbReference type="AlphaFoldDB" id="A0A9P7VD96"/>
<dbReference type="InterPro" id="IPR036236">
    <property type="entry name" value="Znf_C2H2_sf"/>
</dbReference>
<keyword evidence="4 7" id="KW-0863">Zinc-finger</keyword>
<feature type="domain" description="C2H2-type" evidence="9">
    <location>
        <begin position="114"/>
        <end position="146"/>
    </location>
</feature>
<dbReference type="InterPro" id="IPR013087">
    <property type="entry name" value="Znf_C2H2_type"/>
</dbReference>
<evidence type="ECO:0000313" key="11">
    <source>
        <dbReference type="Proteomes" id="UP000790833"/>
    </source>
</evidence>
<dbReference type="GO" id="GO:0005634">
    <property type="term" value="C:nucleus"/>
    <property type="evidence" value="ECO:0007669"/>
    <property type="project" value="UniProtKB-SubCell"/>
</dbReference>
<keyword evidence="6" id="KW-0539">Nucleus</keyword>
<name>A0A9P7VD96_9ASCO</name>
<reference evidence="10" key="1">
    <citation type="submission" date="2021-03" db="EMBL/GenBank/DDBJ databases">
        <authorList>
            <person name="Palmer J.M."/>
        </authorList>
    </citation>
    <scope>NUCLEOTIDE SEQUENCE</scope>
    <source>
        <strain evidence="10">ARV_011</strain>
    </source>
</reference>
<evidence type="ECO:0000256" key="6">
    <source>
        <dbReference type="ARBA" id="ARBA00023242"/>
    </source>
</evidence>
<keyword evidence="11" id="KW-1185">Reference proteome</keyword>
<dbReference type="GO" id="GO:0000981">
    <property type="term" value="F:DNA-binding transcription factor activity, RNA polymerase II-specific"/>
    <property type="evidence" value="ECO:0007669"/>
    <property type="project" value="TreeGrafter"/>
</dbReference>
<dbReference type="OrthoDB" id="3214149at2759"/>
<dbReference type="GO" id="GO:0008270">
    <property type="term" value="F:zinc ion binding"/>
    <property type="evidence" value="ECO:0007669"/>
    <property type="project" value="UniProtKB-KW"/>
</dbReference>
<dbReference type="Proteomes" id="UP000790833">
    <property type="component" value="Unassembled WGS sequence"/>
</dbReference>
<evidence type="ECO:0000256" key="7">
    <source>
        <dbReference type="PROSITE-ProRule" id="PRU00042"/>
    </source>
</evidence>
<evidence type="ECO:0000313" key="10">
    <source>
        <dbReference type="EMBL" id="KAG7196003.1"/>
    </source>
</evidence>
<dbReference type="GeneID" id="66113383"/>
<keyword evidence="5" id="KW-0862">Zinc</keyword>
<dbReference type="PROSITE" id="PS00028">
    <property type="entry name" value="ZINC_FINGER_C2H2_1"/>
    <property type="match status" value="1"/>
</dbReference>
<dbReference type="GO" id="GO:0000978">
    <property type="term" value="F:RNA polymerase II cis-regulatory region sequence-specific DNA binding"/>
    <property type="evidence" value="ECO:0007669"/>
    <property type="project" value="TreeGrafter"/>
</dbReference>
<feature type="region of interest" description="Disordered" evidence="8">
    <location>
        <begin position="1"/>
        <end position="63"/>
    </location>
</feature>
<evidence type="ECO:0000256" key="1">
    <source>
        <dbReference type="ARBA" id="ARBA00004123"/>
    </source>
</evidence>
<feature type="domain" description="C2H2-type" evidence="9">
    <location>
        <begin position="147"/>
        <end position="172"/>
    </location>
</feature>
<evidence type="ECO:0000256" key="4">
    <source>
        <dbReference type="ARBA" id="ARBA00022771"/>
    </source>
</evidence>
<dbReference type="GO" id="GO:0007224">
    <property type="term" value="P:smoothened signaling pathway"/>
    <property type="evidence" value="ECO:0007669"/>
    <property type="project" value="TreeGrafter"/>
</dbReference>
<gene>
    <name evidence="10" type="ORF">KQ657_000009</name>
</gene>
<accession>A0A9P7VD96</accession>
<dbReference type="SMART" id="SM00355">
    <property type="entry name" value="ZnF_C2H2"/>
    <property type="match status" value="3"/>
</dbReference>
<keyword evidence="3" id="KW-0677">Repeat</keyword>
<comment type="subcellular location">
    <subcellularLocation>
        <location evidence="1">Nucleus</location>
    </subcellularLocation>
</comment>
<feature type="compositionally biased region" description="Basic and acidic residues" evidence="8">
    <location>
        <begin position="54"/>
        <end position="63"/>
    </location>
</feature>
<dbReference type="FunFam" id="3.30.160.60:FF:000201">
    <property type="entry name" value="C2H2 finger domain protein (Gli3)"/>
    <property type="match status" value="1"/>
</dbReference>